<evidence type="ECO:0000313" key="3">
    <source>
        <dbReference type="Proteomes" id="UP000275408"/>
    </source>
</evidence>
<keyword evidence="3" id="KW-1185">Reference proteome</keyword>
<dbReference type="OMA" id="YHTRGAI"/>
<dbReference type="EMBL" id="RCHS01002034">
    <property type="protein sequence ID" value="RMX49865.1"/>
    <property type="molecule type" value="Genomic_DNA"/>
</dbReference>
<dbReference type="OrthoDB" id="5958230at2759"/>
<protein>
    <submittedName>
        <fullName evidence="2">Uncharacterized protein</fullName>
    </submittedName>
</protein>
<evidence type="ECO:0000313" key="2">
    <source>
        <dbReference type="EMBL" id="RMX49865.1"/>
    </source>
</evidence>
<feature type="signal peptide" evidence="1">
    <location>
        <begin position="1"/>
        <end position="19"/>
    </location>
</feature>
<name>A0A3M6U869_POCDA</name>
<comment type="caution">
    <text evidence="2">The sequence shown here is derived from an EMBL/GenBank/DDBJ whole genome shotgun (WGS) entry which is preliminary data.</text>
</comment>
<gene>
    <name evidence="2" type="ORF">pdam_00018380</name>
</gene>
<evidence type="ECO:0000256" key="1">
    <source>
        <dbReference type="SAM" id="SignalP"/>
    </source>
</evidence>
<organism evidence="2 3">
    <name type="scientific">Pocillopora damicornis</name>
    <name type="common">Cauliflower coral</name>
    <name type="synonym">Millepora damicornis</name>
    <dbReference type="NCBI Taxonomy" id="46731"/>
    <lineage>
        <taxon>Eukaryota</taxon>
        <taxon>Metazoa</taxon>
        <taxon>Cnidaria</taxon>
        <taxon>Anthozoa</taxon>
        <taxon>Hexacorallia</taxon>
        <taxon>Scleractinia</taxon>
        <taxon>Astrocoeniina</taxon>
        <taxon>Pocilloporidae</taxon>
        <taxon>Pocillopora</taxon>
    </lineage>
</organism>
<proteinExistence type="predicted"/>
<feature type="chain" id="PRO_5018076686" evidence="1">
    <location>
        <begin position="20"/>
        <end position="547"/>
    </location>
</feature>
<reference evidence="2 3" key="1">
    <citation type="journal article" date="2018" name="Sci. Rep.">
        <title>Comparative analysis of the Pocillopora damicornis genome highlights role of immune system in coral evolution.</title>
        <authorList>
            <person name="Cunning R."/>
            <person name="Bay R.A."/>
            <person name="Gillette P."/>
            <person name="Baker A.C."/>
            <person name="Traylor-Knowles N."/>
        </authorList>
    </citation>
    <scope>NUCLEOTIDE SEQUENCE [LARGE SCALE GENOMIC DNA]</scope>
    <source>
        <strain evidence="2">RSMAS</strain>
        <tissue evidence="2">Whole animal</tissue>
    </source>
</reference>
<sequence>MILALSVLVFTLVHRSVVCDELYPISQVEDLLQNQPEWTLADYSEPVEGKLSDEPFLASNLLQNDPDQDDLKWMETDIVAKYKFKKDPKKDMWIFQPNFAGQIGTPDFAKDADRIKKFFKRNNDWAAMKKKFRTPTSCLQLLYITAARYLFVTHVLYVLSGNKLKPCVRTAAKKIEIPDSVCFPEPYGSASCTSDYDVGLVGKDAGTLTEKFNNFFQDRNEFGKPSEIVFDTNVYAFTLEYAMPLLFVKLPPTFAKGVENNEKTLNSKMQELASAYYKVYKYNTKFFETMVNGAKLSMKGAPKSKVFLEKWLETFKSLDAKIPMRPGGGVTESGLRLAHNNQYQALVKEMTSKGGYKPALLDVLAKALIYAAEAYHTRGAIRHVVGGTQMKVIDISTSLSLMDLWVSMIENWGESNKEFGHCQMEPLEVCFLKMSKYMWRMFNAMNLIRNKIKPENRLGLVHFGEGMSDPEYAMRMWLDYKRQGKTAIPKQQDKVIQFLRQFKCDKAQIGQPISSTCIAKMNDKVNAYNERLAAQWTDAPVPPPWRY</sequence>
<dbReference type="AlphaFoldDB" id="A0A3M6U869"/>
<dbReference type="Proteomes" id="UP000275408">
    <property type="component" value="Unassembled WGS sequence"/>
</dbReference>
<keyword evidence="1" id="KW-0732">Signal</keyword>
<accession>A0A3M6U869</accession>